<name>A0A5B0QDM1_PUCGR</name>
<dbReference type="Proteomes" id="UP000325313">
    <property type="component" value="Unassembled WGS sequence"/>
</dbReference>
<evidence type="ECO:0000313" key="1">
    <source>
        <dbReference type="EMBL" id="KAA1111310.1"/>
    </source>
</evidence>
<gene>
    <name evidence="1" type="ORF">PGTUg99_005320</name>
</gene>
<organism evidence="1 2">
    <name type="scientific">Puccinia graminis f. sp. tritici</name>
    <dbReference type="NCBI Taxonomy" id="56615"/>
    <lineage>
        <taxon>Eukaryota</taxon>
        <taxon>Fungi</taxon>
        <taxon>Dikarya</taxon>
        <taxon>Basidiomycota</taxon>
        <taxon>Pucciniomycotina</taxon>
        <taxon>Pucciniomycetes</taxon>
        <taxon>Pucciniales</taxon>
        <taxon>Pucciniaceae</taxon>
        <taxon>Puccinia</taxon>
    </lineage>
</organism>
<accession>A0A5B0QDM1</accession>
<protein>
    <submittedName>
        <fullName evidence="1">Uncharacterized protein</fullName>
    </submittedName>
</protein>
<evidence type="ECO:0000313" key="2">
    <source>
        <dbReference type="Proteomes" id="UP000325313"/>
    </source>
</evidence>
<dbReference type="EMBL" id="VDEP01000289">
    <property type="protein sequence ID" value="KAA1111310.1"/>
    <property type="molecule type" value="Genomic_DNA"/>
</dbReference>
<dbReference type="AlphaFoldDB" id="A0A5B0QDM1"/>
<sequence>MEPIRDVQVGDDQVQLINYFSQALVNQHNPILEPTVTKLLESYKSHKDPWNKAKYKEERLS</sequence>
<proteinExistence type="predicted"/>
<reference evidence="1 2" key="1">
    <citation type="submission" date="2019-05" db="EMBL/GenBank/DDBJ databases">
        <title>Emergence of the Ug99 lineage of the wheat stem rust pathogen through somatic hybridization.</title>
        <authorList>
            <person name="Li F."/>
            <person name="Upadhyaya N.M."/>
            <person name="Sperschneider J."/>
            <person name="Matny O."/>
            <person name="Nguyen-Phuc H."/>
            <person name="Mago R."/>
            <person name="Raley C."/>
            <person name="Miller M.E."/>
            <person name="Silverstein K.A.T."/>
            <person name="Henningsen E."/>
            <person name="Hirsch C.D."/>
            <person name="Visser B."/>
            <person name="Pretorius Z.A."/>
            <person name="Steffenson B.J."/>
            <person name="Schwessinger B."/>
            <person name="Dodds P.N."/>
            <person name="Figueroa M."/>
        </authorList>
    </citation>
    <scope>NUCLEOTIDE SEQUENCE [LARGE SCALE GENOMIC DNA]</scope>
    <source>
        <strain evidence="1 2">Ug99</strain>
    </source>
</reference>
<comment type="caution">
    <text evidence="1">The sequence shown here is derived from an EMBL/GenBank/DDBJ whole genome shotgun (WGS) entry which is preliminary data.</text>
</comment>